<name>A0A453QM76_AEGTS</name>
<organism evidence="1 2">
    <name type="scientific">Aegilops tauschii subsp. strangulata</name>
    <name type="common">Goatgrass</name>
    <dbReference type="NCBI Taxonomy" id="200361"/>
    <lineage>
        <taxon>Eukaryota</taxon>
        <taxon>Viridiplantae</taxon>
        <taxon>Streptophyta</taxon>
        <taxon>Embryophyta</taxon>
        <taxon>Tracheophyta</taxon>
        <taxon>Spermatophyta</taxon>
        <taxon>Magnoliopsida</taxon>
        <taxon>Liliopsida</taxon>
        <taxon>Poales</taxon>
        <taxon>Poaceae</taxon>
        <taxon>BOP clade</taxon>
        <taxon>Pooideae</taxon>
        <taxon>Triticodae</taxon>
        <taxon>Triticeae</taxon>
        <taxon>Triticinae</taxon>
        <taxon>Aegilops</taxon>
    </lineage>
</organism>
<dbReference type="Proteomes" id="UP000015105">
    <property type="component" value="Chromosome 7D"/>
</dbReference>
<dbReference type="AlphaFoldDB" id="A0A453QM76"/>
<sequence>MMLTSTWMIPIVKFHLRAEFPNIDEEPVITMDIYDPSNFGSLDNKARDILVEKRPKRDEKTLNIR</sequence>
<evidence type="ECO:0000313" key="1">
    <source>
        <dbReference type="EnsemblPlants" id="AET7Gv20231400.2"/>
    </source>
</evidence>
<proteinExistence type="predicted"/>
<accession>A0A453QM76</accession>
<reference evidence="2" key="1">
    <citation type="journal article" date="2014" name="Science">
        <title>Ancient hybridizations among the ancestral genomes of bread wheat.</title>
        <authorList>
            <consortium name="International Wheat Genome Sequencing Consortium,"/>
            <person name="Marcussen T."/>
            <person name="Sandve S.R."/>
            <person name="Heier L."/>
            <person name="Spannagl M."/>
            <person name="Pfeifer M."/>
            <person name="Jakobsen K.S."/>
            <person name="Wulff B.B."/>
            <person name="Steuernagel B."/>
            <person name="Mayer K.F."/>
            <person name="Olsen O.A."/>
        </authorList>
    </citation>
    <scope>NUCLEOTIDE SEQUENCE [LARGE SCALE GENOMIC DNA]</scope>
    <source>
        <strain evidence="2">cv. AL8/78</strain>
    </source>
</reference>
<reference evidence="1" key="4">
    <citation type="submission" date="2019-03" db="UniProtKB">
        <authorList>
            <consortium name="EnsemblPlants"/>
        </authorList>
    </citation>
    <scope>IDENTIFICATION</scope>
</reference>
<reference evidence="2" key="2">
    <citation type="journal article" date="2017" name="Nat. Plants">
        <title>The Aegilops tauschii genome reveals multiple impacts of transposons.</title>
        <authorList>
            <person name="Zhao G."/>
            <person name="Zou C."/>
            <person name="Li K."/>
            <person name="Wang K."/>
            <person name="Li T."/>
            <person name="Gao L."/>
            <person name="Zhang X."/>
            <person name="Wang H."/>
            <person name="Yang Z."/>
            <person name="Liu X."/>
            <person name="Jiang W."/>
            <person name="Mao L."/>
            <person name="Kong X."/>
            <person name="Jiao Y."/>
            <person name="Jia J."/>
        </authorList>
    </citation>
    <scope>NUCLEOTIDE SEQUENCE [LARGE SCALE GENOMIC DNA]</scope>
    <source>
        <strain evidence="2">cv. AL8/78</strain>
    </source>
</reference>
<keyword evidence="2" id="KW-1185">Reference proteome</keyword>
<protein>
    <submittedName>
        <fullName evidence="1">Uncharacterized protein</fullName>
    </submittedName>
</protein>
<dbReference type="EnsemblPlants" id="AET7Gv20231400.2">
    <property type="protein sequence ID" value="AET7Gv20231400.2"/>
    <property type="gene ID" value="AET7Gv20231400"/>
</dbReference>
<evidence type="ECO:0000313" key="2">
    <source>
        <dbReference type="Proteomes" id="UP000015105"/>
    </source>
</evidence>
<reference evidence="1" key="5">
    <citation type="journal article" date="2021" name="G3 (Bethesda)">
        <title>Aegilops tauschii genome assembly Aet v5.0 features greater sequence contiguity and improved annotation.</title>
        <authorList>
            <person name="Wang L."/>
            <person name="Zhu T."/>
            <person name="Rodriguez J.C."/>
            <person name="Deal K.R."/>
            <person name="Dubcovsky J."/>
            <person name="McGuire P.E."/>
            <person name="Lux T."/>
            <person name="Spannagl M."/>
            <person name="Mayer K.F.X."/>
            <person name="Baldrich P."/>
            <person name="Meyers B.C."/>
            <person name="Huo N."/>
            <person name="Gu Y.Q."/>
            <person name="Zhou H."/>
            <person name="Devos K.M."/>
            <person name="Bennetzen J.L."/>
            <person name="Unver T."/>
            <person name="Budak H."/>
            <person name="Gulick P.J."/>
            <person name="Galiba G."/>
            <person name="Kalapos B."/>
            <person name="Nelson D.R."/>
            <person name="Li P."/>
            <person name="You F.M."/>
            <person name="Luo M.C."/>
            <person name="Dvorak J."/>
        </authorList>
    </citation>
    <scope>NUCLEOTIDE SEQUENCE [LARGE SCALE GENOMIC DNA]</scope>
    <source>
        <strain evidence="1">cv. AL8/78</strain>
    </source>
</reference>
<reference evidence="1" key="3">
    <citation type="journal article" date="2017" name="Nature">
        <title>Genome sequence of the progenitor of the wheat D genome Aegilops tauschii.</title>
        <authorList>
            <person name="Luo M.C."/>
            <person name="Gu Y.Q."/>
            <person name="Puiu D."/>
            <person name="Wang H."/>
            <person name="Twardziok S.O."/>
            <person name="Deal K.R."/>
            <person name="Huo N."/>
            <person name="Zhu T."/>
            <person name="Wang L."/>
            <person name="Wang Y."/>
            <person name="McGuire P.E."/>
            <person name="Liu S."/>
            <person name="Long H."/>
            <person name="Ramasamy R.K."/>
            <person name="Rodriguez J.C."/>
            <person name="Van S.L."/>
            <person name="Yuan L."/>
            <person name="Wang Z."/>
            <person name="Xia Z."/>
            <person name="Xiao L."/>
            <person name="Anderson O.D."/>
            <person name="Ouyang S."/>
            <person name="Liang Y."/>
            <person name="Zimin A.V."/>
            <person name="Pertea G."/>
            <person name="Qi P."/>
            <person name="Bennetzen J.L."/>
            <person name="Dai X."/>
            <person name="Dawson M.W."/>
            <person name="Muller H.G."/>
            <person name="Kugler K."/>
            <person name="Rivarola-Duarte L."/>
            <person name="Spannagl M."/>
            <person name="Mayer K.F.X."/>
            <person name="Lu F.H."/>
            <person name="Bevan M.W."/>
            <person name="Leroy P."/>
            <person name="Li P."/>
            <person name="You F.M."/>
            <person name="Sun Q."/>
            <person name="Liu Z."/>
            <person name="Lyons E."/>
            <person name="Wicker T."/>
            <person name="Salzberg S.L."/>
            <person name="Devos K.M."/>
            <person name="Dvorak J."/>
        </authorList>
    </citation>
    <scope>NUCLEOTIDE SEQUENCE [LARGE SCALE GENOMIC DNA]</scope>
    <source>
        <strain evidence="1">cv. AL8/78</strain>
    </source>
</reference>
<dbReference type="Gramene" id="AET7Gv20231400.2">
    <property type="protein sequence ID" value="AET7Gv20231400.2"/>
    <property type="gene ID" value="AET7Gv20231400"/>
</dbReference>